<dbReference type="Pfam" id="PF00903">
    <property type="entry name" value="Glyoxalase"/>
    <property type="match status" value="1"/>
</dbReference>
<dbReference type="Proteomes" id="UP000434223">
    <property type="component" value="Unassembled WGS sequence"/>
</dbReference>
<keyword evidence="1" id="KW-0479">Metal-binding</keyword>
<dbReference type="PANTHER" id="PTHR43048:SF3">
    <property type="entry name" value="METHYLMALONYL-COA EPIMERASE, MITOCHONDRIAL"/>
    <property type="match status" value="1"/>
</dbReference>
<dbReference type="InterPro" id="IPR037523">
    <property type="entry name" value="VOC_core"/>
</dbReference>
<evidence type="ECO:0000313" key="3">
    <source>
        <dbReference type="Proteomes" id="UP000434223"/>
    </source>
</evidence>
<dbReference type="GO" id="GO:0046491">
    <property type="term" value="P:L-methylmalonyl-CoA metabolic process"/>
    <property type="evidence" value="ECO:0007669"/>
    <property type="project" value="TreeGrafter"/>
</dbReference>
<dbReference type="InterPro" id="IPR004360">
    <property type="entry name" value="Glyas_Fos-R_dOase_dom"/>
</dbReference>
<name>A0A174XF84_9FIRM</name>
<evidence type="ECO:0000256" key="1">
    <source>
        <dbReference type="ARBA" id="ARBA00022723"/>
    </source>
</evidence>
<sequence>MKFIFATLHVKNLEESIRFYETVTGMKLARRFPAGPRTEIAFMADGPAEIELICSADAEPFLYGECPSLGLSVENLDEALEHMKELGVEIVRGPVQPNPGTRFFFIHDPDGVNLEIIEKK</sequence>
<dbReference type="CDD" id="cd06587">
    <property type="entry name" value="VOC"/>
    <property type="match status" value="1"/>
</dbReference>
<organism evidence="2 3">
    <name type="scientific">Hungatella hathewayi</name>
    <dbReference type="NCBI Taxonomy" id="154046"/>
    <lineage>
        <taxon>Bacteria</taxon>
        <taxon>Bacillati</taxon>
        <taxon>Bacillota</taxon>
        <taxon>Clostridia</taxon>
        <taxon>Lachnospirales</taxon>
        <taxon>Lachnospiraceae</taxon>
        <taxon>Hungatella</taxon>
    </lineage>
</organism>
<dbReference type="PANTHER" id="PTHR43048">
    <property type="entry name" value="METHYLMALONYL-COA EPIMERASE"/>
    <property type="match status" value="1"/>
</dbReference>
<dbReference type="Gene3D" id="3.10.180.10">
    <property type="entry name" value="2,3-Dihydroxybiphenyl 1,2-Dioxygenase, domain 1"/>
    <property type="match status" value="1"/>
</dbReference>
<proteinExistence type="predicted"/>
<dbReference type="OrthoDB" id="192739at2"/>
<evidence type="ECO:0000313" key="2">
    <source>
        <dbReference type="EMBL" id="MUB61973.1"/>
    </source>
</evidence>
<dbReference type="GO" id="GO:0046872">
    <property type="term" value="F:metal ion binding"/>
    <property type="evidence" value="ECO:0007669"/>
    <property type="project" value="UniProtKB-KW"/>
</dbReference>
<dbReference type="GeneID" id="93149436"/>
<dbReference type="EMBL" id="WNME01000001">
    <property type="protein sequence ID" value="MUB61973.1"/>
    <property type="molecule type" value="Genomic_DNA"/>
</dbReference>
<reference evidence="2 3" key="1">
    <citation type="submission" date="2019-09" db="EMBL/GenBank/DDBJ databases">
        <title>Draft genome sequencing of Hungatella hathewayi 123Y-2.</title>
        <authorList>
            <person name="Lv Q."/>
            <person name="Li S."/>
        </authorList>
    </citation>
    <scope>NUCLEOTIDE SEQUENCE [LARGE SCALE GENOMIC DNA]</scope>
    <source>
        <strain evidence="2 3">123Y-2</strain>
    </source>
</reference>
<dbReference type="GO" id="GO:0004493">
    <property type="term" value="F:methylmalonyl-CoA epimerase activity"/>
    <property type="evidence" value="ECO:0007669"/>
    <property type="project" value="TreeGrafter"/>
</dbReference>
<dbReference type="InterPro" id="IPR051785">
    <property type="entry name" value="MMCE/EMCE_epimerase"/>
</dbReference>
<accession>A0A174XF84</accession>
<comment type="caution">
    <text evidence="2">The sequence shown here is derived from an EMBL/GenBank/DDBJ whole genome shotgun (WGS) entry which is preliminary data.</text>
</comment>
<dbReference type="PROSITE" id="PS51819">
    <property type="entry name" value="VOC"/>
    <property type="match status" value="1"/>
</dbReference>
<dbReference type="RefSeq" id="WP_006776006.1">
    <property type="nucleotide sequence ID" value="NZ_CAJKZF010000023.1"/>
</dbReference>
<dbReference type="InterPro" id="IPR029068">
    <property type="entry name" value="Glyas_Bleomycin-R_OHBP_Dase"/>
</dbReference>
<dbReference type="SUPFAM" id="SSF54593">
    <property type="entry name" value="Glyoxalase/Bleomycin resistance protein/Dihydroxybiphenyl dioxygenase"/>
    <property type="match status" value="1"/>
</dbReference>
<gene>
    <name evidence="2" type="ORF">GNE07_02640</name>
</gene>
<protein>
    <submittedName>
        <fullName evidence="2">VOC family protein</fullName>
    </submittedName>
</protein>
<dbReference type="AlphaFoldDB" id="A0A174XF84"/>